<proteinExistence type="predicted"/>
<evidence type="ECO:0000313" key="1">
    <source>
        <dbReference type="EMBL" id="KKT51031.1"/>
    </source>
</evidence>
<gene>
    <name evidence="1" type="ORF">UW44_C0018G0001</name>
</gene>
<name>A0A0G1HV83_9BACT</name>
<dbReference type="AlphaFoldDB" id="A0A0G1HV83"/>
<comment type="caution">
    <text evidence="1">The sequence shown here is derived from an EMBL/GenBank/DDBJ whole genome shotgun (WGS) entry which is preliminary data.</text>
</comment>
<dbReference type="InterPro" id="IPR041025">
    <property type="entry name" value="HNH_repeat"/>
</dbReference>
<sequence length="227" mass="26063">MAIVWVTCDYCKMEFERPYGRYNEAKKFGWKQFCSTECQSQSKTKKISKNCDNPLCNKRIFSSVSSGHTYCSRNCSATLSNSLRAEPFALVKCANKDCNNFLKNHESKYCSTECVNKSKKGLSSYTKEGLMQIIQKFQLDNGRIPTKAELGHLNRPARNNFGTWNNLIKIAGLTPNEVIFSKKYIANDGHRCDSLSEKIVDDWLFARNIKHQVHIKYPWHNGMSADF</sequence>
<accession>A0A0G1HV83</accession>
<feature type="non-terminal residue" evidence="1">
    <location>
        <position position="227"/>
    </location>
</feature>
<protein>
    <submittedName>
        <fullName evidence="1">Uncharacterized protein</fullName>
    </submittedName>
</protein>
<dbReference type="Proteomes" id="UP000034006">
    <property type="component" value="Unassembled WGS sequence"/>
</dbReference>
<reference evidence="1 2" key="1">
    <citation type="journal article" date="2015" name="Nature">
        <title>rRNA introns, odd ribosomes, and small enigmatic genomes across a large radiation of phyla.</title>
        <authorList>
            <person name="Brown C.T."/>
            <person name="Hug L.A."/>
            <person name="Thomas B.C."/>
            <person name="Sharon I."/>
            <person name="Castelle C.J."/>
            <person name="Singh A."/>
            <person name="Wilkins M.J."/>
            <person name="Williams K.H."/>
            <person name="Banfield J.F."/>
        </authorList>
    </citation>
    <scope>NUCLEOTIDE SEQUENCE [LARGE SCALE GENOMIC DNA]</scope>
</reference>
<dbReference type="STRING" id="1618387.UW44_C0018G0001"/>
<organism evidence="1 2">
    <name type="scientific">Candidatus Collierbacteria bacterium GW2011_GWB2_44_22</name>
    <dbReference type="NCBI Taxonomy" id="1618387"/>
    <lineage>
        <taxon>Bacteria</taxon>
        <taxon>Candidatus Collieribacteriota</taxon>
    </lineage>
</organism>
<dbReference type="Pfam" id="PF18780">
    <property type="entry name" value="HNH_repeat"/>
    <property type="match status" value="1"/>
</dbReference>
<evidence type="ECO:0000313" key="2">
    <source>
        <dbReference type="Proteomes" id="UP000034006"/>
    </source>
</evidence>
<dbReference type="EMBL" id="LCIH01000018">
    <property type="protein sequence ID" value="KKT51031.1"/>
    <property type="molecule type" value="Genomic_DNA"/>
</dbReference>